<evidence type="ECO:0000313" key="3">
    <source>
        <dbReference type="EMBL" id="TQF02175.1"/>
    </source>
</evidence>
<accession>A0A540VZH8</accession>
<dbReference type="OrthoDB" id="3742379at2"/>
<feature type="chain" id="PRO_5022092759" evidence="2">
    <location>
        <begin position="25"/>
        <end position="340"/>
    </location>
</feature>
<dbReference type="EMBL" id="VIGB01000003">
    <property type="protein sequence ID" value="TQF02175.1"/>
    <property type="molecule type" value="Genomic_DNA"/>
</dbReference>
<reference evidence="3 4" key="1">
    <citation type="submission" date="2019-06" db="EMBL/GenBank/DDBJ databases">
        <title>Description of Kitasatospora acidophila sp. nov. isolated from pine grove soil, and reclassification of Streptomyces novaecaesareae to Kitasatospora novaeceasareae comb. nov.</title>
        <authorList>
            <person name="Kim M.J."/>
        </authorList>
    </citation>
    <scope>NUCLEOTIDE SEQUENCE [LARGE SCALE GENOMIC DNA]</scope>
    <source>
        <strain evidence="3 4">MMS16-CNU292</strain>
    </source>
</reference>
<evidence type="ECO:0000313" key="4">
    <source>
        <dbReference type="Proteomes" id="UP000319103"/>
    </source>
</evidence>
<name>A0A540VZH8_9ACTN</name>
<feature type="region of interest" description="Disordered" evidence="1">
    <location>
        <begin position="48"/>
        <end position="67"/>
    </location>
</feature>
<protein>
    <submittedName>
        <fullName evidence="3">Uncharacterized protein</fullName>
    </submittedName>
</protein>
<organism evidence="3 4">
    <name type="scientific">Kitasatospora acidiphila</name>
    <dbReference type="NCBI Taxonomy" id="2567942"/>
    <lineage>
        <taxon>Bacteria</taxon>
        <taxon>Bacillati</taxon>
        <taxon>Actinomycetota</taxon>
        <taxon>Actinomycetes</taxon>
        <taxon>Kitasatosporales</taxon>
        <taxon>Streptomycetaceae</taxon>
        <taxon>Kitasatospora</taxon>
    </lineage>
</organism>
<dbReference type="AlphaFoldDB" id="A0A540VZH8"/>
<comment type="caution">
    <text evidence="3">The sequence shown here is derived from an EMBL/GenBank/DDBJ whole genome shotgun (WGS) entry which is preliminary data.</text>
</comment>
<keyword evidence="4" id="KW-1185">Reference proteome</keyword>
<feature type="signal peptide" evidence="2">
    <location>
        <begin position="1"/>
        <end position="24"/>
    </location>
</feature>
<dbReference type="RefSeq" id="WP_141632876.1">
    <property type="nucleotide sequence ID" value="NZ_VIGB01000003.1"/>
</dbReference>
<sequence>MRRHLGLLALLTGLLAGATIPARADAPTGGINQCLVLAICVELSQSGSGGSPGGGQGNNGSSGGGGEPVCSWKGIQKPCWDPDLGWFDNSSDSGQGCYFKALDPSDPALQGQPSQPGKTPYLQSCWDANGNPTYSTISWLAQAPNAGTPAPTPGTVAQMAIGKLQFIRPVIHTAPTGKSLVTVPVFLWYDHGTADAPDPETIGPQSQTVNLNGISVTATATLTKVAWDMGYQANGKEAEADCNGPGVPYADGMENNPPAGACYWRFGSISPANGAPPTGAPAPSAAPSPGGGYWPVATETWTVTTVDNNNPNGPAPWDPLTLEVASLPVQLQVNQLQVLN</sequence>
<dbReference type="Proteomes" id="UP000319103">
    <property type="component" value="Unassembled WGS sequence"/>
</dbReference>
<proteinExistence type="predicted"/>
<evidence type="ECO:0000256" key="2">
    <source>
        <dbReference type="SAM" id="SignalP"/>
    </source>
</evidence>
<evidence type="ECO:0000256" key="1">
    <source>
        <dbReference type="SAM" id="MobiDB-lite"/>
    </source>
</evidence>
<keyword evidence="2" id="KW-0732">Signal</keyword>
<gene>
    <name evidence="3" type="ORF">E6W39_07685</name>
</gene>